<dbReference type="OrthoDB" id="109798at2759"/>
<dbReference type="Gene3D" id="1.25.40.20">
    <property type="entry name" value="Ankyrin repeat-containing domain"/>
    <property type="match status" value="1"/>
</dbReference>
<dbReference type="SUPFAM" id="SSF48403">
    <property type="entry name" value="Ankyrin repeat"/>
    <property type="match status" value="1"/>
</dbReference>
<protein>
    <submittedName>
        <fullName evidence="1">Unnamed protein product</fullName>
    </submittedName>
</protein>
<keyword evidence="2" id="KW-1185">Reference proteome</keyword>
<dbReference type="EMBL" id="BSXT01000292">
    <property type="protein sequence ID" value="GMF23633.1"/>
    <property type="molecule type" value="Genomic_DNA"/>
</dbReference>
<dbReference type="InterPro" id="IPR002110">
    <property type="entry name" value="Ankyrin_rpt"/>
</dbReference>
<reference evidence="1" key="1">
    <citation type="submission" date="2023-04" db="EMBL/GenBank/DDBJ databases">
        <title>Phytophthora fragariaefolia NBRC 109709.</title>
        <authorList>
            <person name="Ichikawa N."/>
            <person name="Sato H."/>
            <person name="Tonouchi N."/>
        </authorList>
    </citation>
    <scope>NUCLEOTIDE SEQUENCE</scope>
    <source>
        <strain evidence="1">NBRC 109709</strain>
    </source>
</reference>
<dbReference type="SMART" id="SM00248">
    <property type="entry name" value="ANK"/>
    <property type="match status" value="3"/>
</dbReference>
<proteinExistence type="predicted"/>
<gene>
    <name evidence="1" type="ORF">Pfra01_000378400</name>
</gene>
<dbReference type="AlphaFoldDB" id="A0A9W6WZR2"/>
<accession>A0A9W6WZR2</accession>
<organism evidence="1 2">
    <name type="scientific">Phytophthora fragariaefolia</name>
    <dbReference type="NCBI Taxonomy" id="1490495"/>
    <lineage>
        <taxon>Eukaryota</taxon>
        <taxon>Sar</taxon>
        <taxon>Stramenopiles</taxon>
        <taxon>Oomycota</taxon>
        <taxon>Peronosporomycetes</taxon>
        <taxon>Peronosporales</taxon>
        <taxon>Peronosporaceae</taxon>
        <taxon>Phytophthora</taxon>
    </lineage>
</organism>
<dbReference type="PANTHER" id="PTHR24121:SF23">
    <property type="entry name" value="NO MECHANORECEPTOR POTENTIAL C, ISOFORM H"/>
    <property type="match status" value="1"/>
</dbReference>
<comment type="caution">
    <text evidence="1">The sequence shown here is derived from an EMBL/GenBank/DDBJ whole genome shotgun (WGS) entry which is preliminary data.</text>
</comment>
<dbReference type="InterPro" id="IPR036770">
    <property type="entry name" value="Ankyrin_rpt-contain_sf"/>
</dbReference>
<dbReference type="PANTHER" id="PTHR24121">
    <property type="entry name" value="NO MECHANORECEPTOR POTENTIAL C, ISOFORM D-RELATED"/>
    <property type="match status" value="1"/>
</dbReference>
<name>A0A9W6WZR2_9STRA</name>
<evidence type="ECO:0000313" key="2">
    <source>
        <dbReference type="Proteomes" id="UP001165121"/>
    </source>
</evidence>
<dbReference type="Proteomes" id="UP001165121">
    <property type="component" value="Unassembled WGS sequence"/>
</dbReference>
<evidence type="ECO:0000313" key="1">
    <source>
        <dbReference type="EMBL" id="GMF23633.1"/>
    </source>
</evidence>
<sequence length="296" mass="32808">MQIFLNHFALVATRERLHFAGNVLFQAVEADSPSIVRLLMESEYVTLDYQNAVGETAMHHAIAHGSAQMMKALHTLDTGIQSLSVPNGLGESCLHLAARVASITELKVLLEFLEEMDEDEKDQLVNQIDAHGATPLFSAAMATEARCTNDSNDLFSDRNDKMNVLLASGAKLFPVSSSPFRSMQDSSVTLSALVRRCLGQWLSECQKEGDEFLLREFCTSWLANVPQDQDAARLLLVLHLSVCTGYTVEVLPLLLMLPQECKAVAGFLQSLESFEKSRNGLQFRSLINEMRVAWIS</sequence>